<name>A0AAE3KEH8_9PSEU</name>
<evidence type="ECO:0000313" key="2">
    <source>
        <dbReference type="Proteomes" id="UP001206128"/>
    </source>
</evidence>
<accession>A0AAE3KEH8</accession>
<proteinExistence type="predicted"/>
<protein>
    <recommendedName>
        <fullName evidence="3">HTH cro/C1-type domain-containing protein</fullName>
    </recommendedName>
</protein>
<sequence length="444" mass="47644">MSAEPNRRLAAARGAVGLTQEGLAELANAQVERNTGTPGAMDADYISKLERGLHTWPNKHYRRALREVTGASTDIDLGFYSTRNKAATVARDPSVVTQGSDDVRRQAFLRALTATVAGVAAGSPVAEAVGRAATGDAPARVGATDVRQVDHAITLFGEWQDLYGGGVCRDALAGQVRWATQLLNARATDQVRNDLHRSVGFLADVAGWGAFDAGHHDTARQYFRLALHCAEQAGDWGLRANVLSDMARQEVYLGRPDDGLSLIELAQVRQDRQTPTVRAMLSTVRARTLAKVNRGEDCYAAVLTAEDHFSSQKPSEDPPWITYFNAADLAGDTGHALLDVALAGRHVDDARRRLRQSVAGYSAAQARARAFSLGKLAVLELTVGDAGQGIAYAEQALDAGAPLKSRRAHDDLVEVRKALGRHPNLPGASDLRSRFTEAISAWAA</sequence>
<reference evidence="1" key="1">
    <citation type="submission" date="2022-06" db="EMBL/GenBank/DDBJ databases">
        <title>Genomic Encyclopedia of Archaeal and Bacterial Type Strains, Phase II (KMG-II): from individual species to whole genera.</title>
        <authorList>
            <person name="Goeker M."/>
        </authorList>
    </citation>
    <scope>NUCLEOTIDE SEQUENCE</scope>
    <source>
        <strain evidence="1">DSM 43935</strain>
    </source>
</reference>
<evidence type="ECO:0000313" key="1">
    <source>
        <dbReference type="EMBL" id="MCP2163865.1"/>
    </source>
</evidence>
<evidence type="ECO:0008006" key="3">
    <source>
        <dbReference type="Google" id="ProtNLM"/>
    </source>
</evidence>
<dbReference type="Gene3D" id="1.25.40.10">
    <property type="entry name" value="Tetratricopeptide repeat domain"/>
    <property type="match status" value="1"/>
</dbReference>
<dbReference type="Proteomes" id="UP001206128">
    <property type="component" value="Unassembled WGS sequence"/>
</dbReference>
<gene>
    <name evidence="1" type="ORF">LX83_000705</name>
</gene>
<dbReference type="InterPro" id="IPR011990">
    <property type="entry name" value="TPR-like_helical_dom_sf"/>
</dbReference>
<comment type="caution">
    <text evidence="1">The sequence shown here is derived from an EMBL/GenBank/DDBJ whole genome shotgun (WGS) entry which is preliminary data.</text>
</comment>
<dbReference type="EMBL" id="JAMTCK010000001">
    <property type="protein sequence ID" value="MCP2163865.1"/>
    <property type="molecule type" value="Genomic_DNA"/>
</dbReference>
<organism evidence="1 2">
    <name type="scientific">Goodfellowiella coeruleoviolacea</name>
    <dbReference type="NCBI Taxonomy" id="334858"/>
    <lineage>
        <taxon>Bacteria</taxon>
        <taxon>Bacillati</taxon>
        <taxon>Actinomycetota</taxon>
        <taxon>Actinomycetes</taxon>
        <taxon>Pseudonocardiales</taxon>
        <taxon>Pseudonocardiaceae</taxon>
        <taxon>Goodfellowiella</taxon>
    </lineage>
</organism>
<keyword evidence="2" id="KW-1185">Reference proteome</keyword>
<dbReference type="AlphaFoldDB" id="A0AAE3KEH8"/>